<evidence type="ECO:0000313" key="2">
    <source>
        <dbReference type="Proteomes" id="UP001341281"/>
    </source>
</evidence>
<name>A0AAQ3T1H0_PASNO</name>
<evidence type="ECO:0000313" key="1">
    <source>
        <dbReference type="EMBL" id="WVZ64444.1"/>
    </source>
</evidence>
<dbReference type="Proteomes" id="UP001341281">
    <property type="component" value="Chromosome 03"/>
</dbReference>
<sequence length="61" mass="6676">MNVSKNCVMKETLQFHQNKSESNFTQDFIVTGGKDIPFNGGTAQGDSPRMELLAIGWSGRG</sequence>
<keyword evidence="2" id="KW-1185">Reference proteome</keyword>
<dbReference type="AlphaFoldDB" id="A0AAQ3T1H0"/>
<gene>
    <name evidence="1" type="ORF">U9M48_013954</name>
</gene>
<protein>
    <submittedName>
        <fullName evidence="1">Uncharacterized protein</fullName>
    </submittedName>
</protein>
<organism evidence="1 2">
    <name type="scientific">Paspalum notatum var. saurae</name>
    <dbReference type="NCBI Taxonomy" id="547442"/>
    <lineage>
        <taxon>Eukaryota</taxon>
        <taxon>Viridiplantae</taxon>
        <taxon>Streptophyta</taxon>
        <taxon>Embryophyta</taxon>
        <taxon>Tracheophyta</taxon>
        <taxon>Spermatophyta</taxon>
        <taxon>Magnoliopsida</taxon>
        <taxon>Liliopsida</taxon>
        <taxon>Poales</taxon>
        <taxon>Poaceae</taxon>
        <taxon>PACMAD clade</taxon>
        <taxon>Panicoideae</taxon>
        <taxon>Andropogonodae</taxon>
        <taxon>Paspaleae</taxon>
        <taxon>Paspalinae</taxon>
        <taxon>Paspalum</taxon>
    </lineage>
</organism>
<accession>A0AAQ3T1H0</accession>
<dbReference type="EMBL" id="CP144747">
    <property type="protein sequence ID" value="WVZ64444.1"/>
    <property type="molecule type" value="Genomic_DNA"/>
</dbReference>
<proteinExistence type="predicted"/>
<reference evidence="1 2" key="1">
    <citation type="submission" date="2024-02" db="EMBL/GenBank/DDBJ databases">
        <title>High-quality chromosome-scale genome assembly of Pensacola bahiagrass (Paspalum notatum Flugge var. saurae).</title>
        <authorList>
            <person name="Vega J.M."/>
            <person name="Podio M."/>
            <person name="Orjuela J."/>
            <person name="Siena L.A."/>
            <person name="Pessino S.C."/>
            <person name="Combes M.C."/>
            <person name="Mariac C."/>
            <person name="Albertini E."/>
            <person name="Pupilli F."/>
            <person name="Ortiz J.P.A."/>
            <person name="Leblanc O."/>
        </authorList>
    </citation>
    <scope>NUCLEOTIDE SEQUENCE [LARGE SCALE GENOMIC DNA]</scope>
    <source>
        <strain evidence="1">R1</strain>
        <tissue evidence="1">Leaf</tissue>
    </source>
</reference>